<gene>
    <name evidence="1" type="ORF">GCM10008942_20060</name>
</gene>
<dbReference type="RefSeq" id="WP_166934110.1">
    <property type="nucleotide sequence ID" value="NZ_BAAADD010000005.1"/>
</dbReference>
<dbReference type="EMBL" id="BAAADD010000005">
    <property type="protein sequence ID" value="GAA0571342.1"/>
    <property type="molecule type" value="Genomic_DNA"/>
</dbReference>
<organism evidence="1 2">
    <name type="scientific">Rhizomicrobium electricum</name>
    <dbReference type="NCBI Taxonomy" id="480070"/>
    <lineage>
        <taxon>Bacteria</taxon>
        <taxon>Pseudomonadati</taxon>
        <taxon>Pseudomonadota</taxon>
        <taxon>Alphaproteobacteria</taxon>
        <taxon>Micropepsales</taxon>
        <taxon>Micropepsaceae</taxon>
        <taxon>Rhizomicrobium</taxon>
    </lineage>
</organism>
<name>A0ABN1EPQ5_9PROT</name>
<proteinExistence type="predicted"/>
<keyword evidence="2" id="KW-1185">Reference proteome</keyword>
<protein>
    <recommendedName>
        <fullName evidence="3">Addiction module antitoxin RelB</fullName>
    </recommendedName>
</protein>
<reference evidence="1 2" key="1">
    <citation type="journal article" date="2019" name="Int. J. Syst. Evol. Microbiol.">
        <title>The Global Catalogue of Microorganisms (GCM) 10K type strain sequencing project: providing services to taxonomists for standard genome sequencing and annotation.</title>
        <authorList>
            <consortium name="The Broad Institute Genomics Platform"/>
            <consortium name="The Broad Institute Genome Sequencing Center for Infectious Disease"/>
            <person name="Wu L."/>
            <person name="Ma J."/>
        </authorList>
    </citation>
    <scope>NUCLEOTIDE SEQUENCE [LARGE SCALE GENOMIC DNA]</scope>
    <source>
        <strain evidence="1 2">JCM 15089</strain>
    </source>
</reference>
<evidence type="ECO:0008006" key="3">
    <source>
        <dbReference type="Google" id="ProtNLM"/>
    </source>
</evidence>
<sequence length="82" mass="9078">MTKQDLADAILSRISDWPDDALSELFEAMGKIEEGHGIYYELSPEERADIERGLADAEAGRFATDEEVAAVFARFGTRQGKV</sequence>
<accession>A0ABN1EPQ5</accession>
<evidence type="ECO:0000313" key="1">
    <source>
        <dbReference type="EMBL" id="GAA0571342.1"/>
    </source>
</evidence>
<comment type="caution">
    <text evidence="1">The sequence shown here is derived from an EMBL/GenBank/DDBJ whole genome shotgun (WGS) entry which is preliminary data.</text>
</comment>
<dbReference type="Proteomes" id="UP001499951">
    <property type="component" value="Unassembled WGS sequence"/>
</dbReference>
<evidence type="ECO:0000313" key="2">
    <source>
        <dbReference type="Proteomes" id="UP001499951"/>
    </source>
</evidence>